<keyword evidence="2" id="KW-0472">Membrane</keyword>
<feature type="region of interest" description="Disordered" evidence="1">
    <location>
        <begin position="206"/>
        <end position="232"/>
    </location>
</feature>
<feature type="compositionally biased region" description="Low complexity" evidence="1">
    <location>
        <begin position="209"/>
        <end position="225"/>
    </location>
</feature>
<keyword evidence="2" id="KW-1133">Transmembrane helix</keyword>
<dbReference type="Pfam" id="PF01345">
    <property type="entry name" value="DUF11"/>
    <property type="match status" value="1"/>
</dbReference>
<evidence type="ECO:0000256" key="1">
    <source>
        <dbReference type="SAM" id="MobiDB-lite"/>
    </source>
</evidence>
<organism evidence="4 5">
    <name type="scientific">Planosporangium flavigriseum</name>
    <dbReference type="NCBI Taxonomy" id="373681"/>
    <lineage>
        <taxon>Bacteria</taxon>
        <taxon>Bacillati</taxon>
        <taxon>Actinomycetota</taxon>
        <taxon>Actinomycetes</taxon>
        <taxon>Micromonosporales</taxon>
        <taxon>Micromonosporaceae</taxon>
        <taxon>Planosporangium</taxon>
    </lineage>
</organism>
<keyword evidence="5" id="KW-1185">Reference proteome</keyword>
<evidence type="ECO:0000256" key="2">
    <source>
        <dbReference type="SAM" id="Phobius"/>
    </source>
</evidence>
<evidence type="ECO:0000259" key="3">
    <source>
        <dbReference type="Pfam" id="PF01345"/>
    </source>
</evidence>
<reference evidence="4" key="1">
    <citation type="submission" date="2021-01" db="EMBL/GenBank/DDBJ databases">
        <title>Whole genome shotgun sequence of Planosporangium flavigriseum NBRC 105377.</title>
        <authorList>
            <person name="Komaki H."/>
            <person name="Tamura T."/>
        </authorList>
    </citation>
    <scope>NUCLEOTIDE SEQUENCE</scope>
    <source>
        <strain evidence="4">NBRC 105377</strain>
    </source>
</reference>
<comment type="caution">
    <text evidence="4">The sequence shown here is derived from an EMBL/GenBank/DDBJ whole genome shotgun (WGS) entry which is preliminary data.</text>
</comment>
<name>A0A8J3LZM2_9ACTN</name>
<gene>
    <name evidence="4" type="ORF">Pfl04_50780</name>
</gene>
<protein>
    <recommendedName>
        <fullName evidence="3">DUF11 domain-containing protein</fullName>
    </recommendedName>
</protein>
<sequence>MVLAIPAIPAPAAAAGPVPDVAPVLTSTPFAAPPGQRVTHTITVSGTGAGTLAAVRVTFTTTIDLDGVTANTTVGSCPIVTPLTIVCELGNLDFSGASPSDAAATPKVTIAGTVHAAAAPGTLVQNLVNVTSATPDGVPANNVASNAYLVPGGSAAPVGASAGPSAQPRSSSDRAAARGVSPLTAVAVLALAALAVGVFVVIWRRRSSSGKSSSGPSSSEPTPTGDESDDDV</sequence>
<keyword evidence="2" id="KW-0812">Transmembrane</keyword>
<accession>A0A8J3LZM2</accession>
<evidence type="ECO:0000313" key="5">
    <source>
        <dbReference type="Proteomes" id="UP000653674"/>
    </source>
</evidence>
<evidence type="ECO:0000313" key="4">
    <source>
        <dbReference type="EMBL" id="GIG76674.1"/>
    </source>
</evidence>
<feature type="transmembrane region" description="Helical" evidence="2">
    <location>
        <begin position="183"/>
        <end position="203"/>
    </location>
</feature>
<dbReference type="AlphaFoldDB" id="A0A8J3LZM2"/>
<dbReference type="EMBL" id="BONU01000070">
    <property type="protein sequence ID" value="GIG76674.1"/>
    <property type="molecule type" value="Genomic_DNA"/>
</dbReference>
<dbReference type="InterPro" id="IPR001434">
    <property type="entry name" value="OmcB-like_DUF11"/>
</dbReference>
<dbReference type="Proteomes" id="UP000653674">
    <property type="component" value="Unassembled WGS sequence"/>
</dbReference>
<feature type="domain" description="DUF11" evidence="3">
    <location>
        <begin position="31"/>
        <end position="146"/>
    </location>
</feature>
<proteinExistence type="predicted"/>